<comment type="similarity">
    <text evidence="1">Belongs to the NAD(P)-dependent epimerase/dehydratase family.</text>
</comment>
<dbReference type="eggNOG" id="KOG0747">
    <property type="taxonomic scope" value="Eukaryota"/>
</dbReference>
<dbReference type="RefSeq" id="XP_007911855.1">
    <property type="nucleotide sequence ID" value="XM_007913664.1"/>
</dbReference>
<dbReference type="Pfam" id="PF01370">
    <property type="entry name" value="Epimerase"/>
    <property type="match status" value="1"/>
</dbReference>
<dbReference type="CDD" id="cd08946">
    <property type="entry name" value="SDR_e"/>
    <property type="match status" value="1"/>
</dbReference>
<evidence type="ECO:0000313" key="4">
    <source>
        <dbReference type="Proteomes" id="UP000014074"/>
    </source>
</evidence>
<protein>
    <submittedName>
        <fullName evidence="3">Putative nad dependent epimerase dehydratase family protein</fullName>
    </submittedName>
</protein>
<evidence type="ECO:0000313" key="3">
    <source>
        <dbReference type="EMBL" id="EOO03413.1"/>
    </source>
</evidence>
<evidence type="ECO:0000256" key="1">
    <source>
        <dbReference type="ARBA" id="ARBA00007637"/>
    </source>
</evidence>
<dbReference type="KEGG" id="tmn:UCRPA7_1067"/>
<dbReference type="Gene3D" id="3.40.50.720">
    <property type="entry name" value="NAD(P)-binding Rossmann-like Domain"/>
    <property type="match status" value="1"/>
</dbReference>
<dbReference type="HOGENOM" id="CLU_054225_1_0_1"/>
<dbReference type="SUPFAM" id="SSF51735">
    <property type="entry name" value="NAD(P)-binding Rossmann-fold domains"/>
    <property type="match status" value="1"/>
</dbReference>
<gene>
    <name evidence="3" type="ORF">UCRPA7_1067</name>
</gene>
<sequence length="223" mass="24519">MPTPDVLVTGAAGHLGYALMLTLPSLGYTPLGIDILPCGASSLVGSIEDRTFITKIFTDHPTIKHVVHTATLHKPHVGSHTKEDFIKTNITGTLILLEEAANLGQQIESFVFISTTSAFGSALSPKRGEPAAWIDESVVPKPKNIYGVTKIAAENMCYLIHRQTQLPVIVLRTSRFFPEQDDDEDRRNSMGDENLKLCELLYRRVDIADVVKSCCDKPTSEDK</sequence>
<dbReference type="AlphaFoldDB" id="R8BVM6"/>
<dbReference type="PANTHER" id="PTHR43000">
    <property type="entry name" value="DTDP-D-GLUCOSE 4,6-DEHYDRATASE-RELATED"/>
    <property type="match status" value="1"/>
</dbReference>
<accession>R8BVM6</accession>
<reference evidence="4" key="1">
    <citation type="journal article" date="2013" name="Genome Announc.">
        <title>Draft genome sequence of the ascomycete Phaeoacremonium aleophilum strain UCR-PA7, a causal agent of the esca disease complex in grapevines.</title>
        <authorList>
            <person name="Blanco-Ulate B."/>
            <person name="Rolshausen P."/>
            <person name="Cantu D."/>
        </authorList>
    </citation>
    <scope>NUCLEOTIDE SEQUENCE [LARGE SCALE GENOMIC DNA]</scope>
    <source>
        <strain evidence="4">UCR-PA7</strain>
    </source>
</reference>
<organism evidence="3 4">
    <name type="scientific">Phaeoacremonium minimum (strain UCR-PA7)</name>
    <name type="common">Esca disease fungus</name>
    <name type="synonym">Togninia minima</name>
    <dbReference type="NCBI Taxonomy" id="1286976"/>
    <lineage>
        <taxon>Eukaryota</taxon>
        <taxon>Fungi</taxon>
        <taxon>Dikarya</taxon>
        <taxon>Ascomycota</taxon>
        <taxon>Pezizomycotina</taxon>
        <taxon>Sordariomycetes</taxon>
        <taxon>Sordariomycetidae</taxon>
        <taxon>Togniniales</taxon>
        <taxon>Togniniaceae</taxon>
        <taxon>Phaeoacremonium</taxon>
    </lineage>
</organism>
<keyword evidence="4" id="KW-1185">Reference proteome</keyword>
<dbReference type="EMBL" id="KB932833">
    <property type="protein sequence ID" value="EOO03413.1"/>
    <property type="molecule type" value="Genomic_DNA"/>
</dbReference>
<dbReference type="GeneID" id="19321181"/>
<feature type="domain" description="NAD-dependent epimerase/dehydratase" evidence="2">
    <location>
        <begin position="6"/>
        <end position="180"/>
    </location>
</feature>
<proteinExistence type="inferred from homology"/>
<dbReference type="Proteomes" id="UP000014074">
    <property type="component" value="Unassembled WGS sequence"/>
</dbReference>
<evidence type="ECO:0000259" key="2">
    <source>
        <dbReference type="Pfam" id="PF01370"/>
    </source>
</evidence>
<name>R8BVM6_PHAM7</name>
<dbReference type="InterPro" id="IPR001509">
    <property type="entry name" value="Epimerase_deHydtase"/>
</dbReference>
<dbReference type="OrthoDB" id="202470at2759"/>
<dbReference type="InterPro" id="IPR036291">
    <property type="entry name" value="NAD(P)-bd_dom_sf"/>
</dbReference>